<sequence>MTANIARTVVYRHSCDCPNSNRELMPGEEPEHRFDVDGEPFPWYITEDGATFHRTEGGLYLVAVRILPVLVATGELVEFRHHVHRPPDLGDGPFPWAITGPLTWLSEEPGCAVLELTFLAQHVDTDGEISVEAPTREVTI</sequence>
<evidence type="ECO:0000313" key="3">
    <source>
        <dbReference type="Proteomes" id="UP000036499"/>
    </source>
</evidence>
<proteinExistence type="predicted"/>
<dbReference type="RefSeq" id="WP_047039404.1">
    <property type="nucleotide sequence ID" value="NZ_LDCO01000021.1"/>
</dbReference>
<dbReference type="EMBL" id="LDPU01000001">
    <property type="protein sequence ID" value="KLO54154.1"/>
    <property type="molecule type" value="Genomic_DNA"/>
</dbReference>
<protein>
    <submittedName>
        <fullName evidence="1">Uncharacterized protein</fullName>
    </submittedName>
</protein>
<organism evidence="1 3">
    <name type="scientific">Mycolicibacterium senegalense</name>
    <dbReference type="NCBI Taxonomy" id="1796"/>
    <lineage>
        <taxon>Bacteria</taxon>
        <taxon>Bacillati</taxon>
        <taxon>Actinomycetota</taxon>
        <taxon>Actinomycetes</taxon>
        <taxon>Mycobacteriales</taxon>
        <taxon>Mycobacteriaceae</taxon>
        <taxon>Mycolicibacterium</taxon>
    </lineage>
</organism>
<name>A0ABR5G1K2_9MYCO</name>
<dbReference type="EMBL" id="LDPU01000001">
    <property type="protein sequence ID" value="KLO54087.1"/>
    <property type="molecule type" value="Genomic_DNA"/>
</dbReference>
<comment type="caution">
    <text evidence="1">The sequence shown here is derived from an EMBL/GenBank/DDBJ whole genome shotgun (WGS) entry which is preliminary data.</text>
</comment>
<dbReference type="Proteomes" id="UP000036499">
    <property type="component" value="Unassembled WGS sequence"/>
</dbReference>
<reference evidence="1 3" key="1">
    <citation type="submission" date="2015-05" db="EMBL/GenBank/DDBJ databases">
        <title>Genome sequence of Mycobacterium senegalense.</title>
        <authorList>
            <person name="Greninger A.L."/>
            <person name="Miller S."/>
        </authorList>
    </citation>
    <scope>NUCLEOTIDE SEQUENCE [LARGE SCALE GENOMIC DNA]</scope>
    <source>
        <strain evidence="1 3">CK2</strain>
    </source>
</reference>
<keyword evidence="3" id="KW-1185">Reference proteome</keyword>
<accession>A0ABR5G1K2</accession>
<evidence type="ECO:0000313" key="1">
    <source>
        <dbReference type="EMBL" id="KLO54087.1"/>
    </source>
</evidence>
<evidence type="ECO:0000313" key="2">
    <source>
        <dbReference type="EMBL" id="KLO54154.1"/>
    </source>
</evidence>
<gene>
    <name evidence="1" type="ORF">ABW05_24075</name>
    <name evidence="2" type="ORF">ABW05_24505</name>
</gene>